<organism evidence="2 3">
    <name type="scientific">Galleria mellonella</name>
    <name type="common">Greater wax moth</name>
    <dbReference type="NCBI Taxonomy" id="7137"/>
    <lineage>
        <taxon>Eukaryota</taxon>
        <taxon>Metazoa</taxon>
        <taxon>Ecdysozoa</taxon>
        <taxon>Arthropoda</taxon>
        <taxon>Hexapoda</taxon>
        <taxon>Insecta</taxon>
        <taxon>Pterygota</taxon>
        <taxon>Neoptera</taxon>
        <taxon>Endopterygota</taxon>
        <taxon>Lepidoptera</taxon>
        <taxon>Glossata</taxon>
        <taxon>Ditrysia</taxon>
        <taxon>Pyraloidea</taxon>
        <taxon>Pyralidae</taxon>
        <taxon>Galleriinae</taxon>
        <taxon>Galleria</taxon>
    </lineage>
</organism>
<evidence type="ECO:0000313" key="3">
    <source>
        <dbReference type="RefSeq" id="XP_052753749.1"/>
    </source>
</evidence>
<dbReference type="GeneID" id="128201285"/>
<feature type="compositionally biased region" description="Low complexity" evidence="1">
    <location>
        <begin position="83"/>
        <end position="96"/>
    </location>
</feature>
<dbReference type="RefSeq" id="XP_052753749.1">
    <property type="nucleotide sequence ID" value="XM_052897789.1"/>
</dbReference>
<sequence>MDLSRLMCDIQHSDSVTRRHFILSALKKDMKEYLTNTKVDTFLFGYKLAETIKSTEAVNKSDIDLKVVSDGTKNLPRRTDILPSRPLNRRAPAPARKQPGMGARFRQPAAARPLILPTQPAGHIATSWVPPPPQPPSPPPPTQHLRRRYYVRRY</sequence>
<feature type="region of interest" description="Disordered" evidence="1">
    <location>
        <begin position="74"/>
        <end position="104"/>
    </location>
</feature>
<accession>A0ABM3MR26</accession>
<gene>
    <name evidence="3" type="primary">LOC128201285</name>
</gene>
<evidence type="ECO:0000256" key="1">
    <source>
        <dbReference type="SAM" id="MobiDB-lite"/>
    </source>
</evidence>
<evidence type="ECO:0000313" key="2">
    <source>
        <dbReference type="Proteomes" id="UP001652740"/>
    </source>
</evidence>
<protein>
    <submittedName>
        <fullName evidence="3">Uncharacterized protein LOC128201285</fullName>
    </submittedName>
</protein>
<proteinExistence type="predicted"/>
<dbReference type="Proteomes" id="UP001652740">
    <property type="component" value="Unplaced"/>
</dbReference>
<reference evidence="3" key="1">
    <citation type="submission" date="2025-08" db="UniProtKB">
        <authorList>
            <consortium name="RefSeq"/>
        </authorList>
    </citation>
    <scope>IDENTIFICATION</scope>
    <source>
        <tissue evidence="3">Whole larvae</tissue>
    </source>
</reference>
<feature type="region of interest" description="Disordered" evidence="1">
    <location>
        <begin position="122"/>
        <end position="147"/>
    </location>
</feature>
<name>A0ABM3MR26_GALME</name>
<keyword evidence="2" id="KW-1185">Reference proteome</keyword>
<feature type="compositionally biased region" description="Pro residues" evidence="1">
    <location>
        <begin position="129"/>
        <end position="142"/>
    </location>
</feature>